<geneLocation type="plasmid" evidence="2 3">
    <name>p15628A_320</name>
</geneLocation>
<keyword evidence="1" id="KW-1133">Transmembrane helix</keyword>
<feature type="transmembrane region" description="Helical" evidence="1">
    <location>
        <begin position="6"/>
        <end position="29"/>
    </location>
</feature>
<protein>
    <submittedName>
        <fullName evidence="2">Uncharacterized protein</fullName>
    </submittedName>
</protein>
<name>A0AAJ6K4V4_PRORE</name>
<keyword evidence="1" id="KW-0812">Transmembrane</keyword>
<evidence type="ECO:0000313" key="2">
    <source>
        <dbReference type="EMBL" id="WHT95983.1"/>
    </source>
</evidence>
<keyword evidence="1" id="KW-0472">Membrane</keyword>
<evidence type="ECO:0000313" key="3">
    <source>
        <dbReference type="Proteomes" id="UP000682358"/>
    </source>
</evidence>
<keyword evidence="2" id="KW-0614">Plasmid</keyword>
<sequence>MSAVNDLGFGLVMTFWICLAFVMLLVYIFKSDFNKKAVKDGKRYSQLKIYRTIERDYKILYVLDDESYSIEVDKDYYDAAIDRYNQSMKWYSCKLYN</sequence>
<evidence type="ECO:0000256" key="1">
    <source>
        <dbReference type="SAM" id="Phobius"/>
    </source>
</evidence>
<dbReference type="Proteomes" id="UP000682358">
    <property type="component" value="Plasmid p15628A_320"/>
</dbReference>
<organism evidence="2 3">
    <name type="scientific">Providencia rettgeri</name>
    <dbReference type="NCBI Taxonomy" id="587"/>
    <lineage>
        <taxon>Bacteria</taxon>
        <taxon>Pseudomonadati</taxon>
        <taxon>Pseudomonadota</taxon>
        <taxon>Gammaproteobacteria</taxon>
        <taxon>Enterobacterales</taxon>
        <taxon>Morganellaceae</taxon>
        <taxon>Providencia</taxon>
    </lineage>
</organism>
<gene>
    <name evidence="2" type="ORF">KOF27_20985</name>
</gene>
<dbReference type="AlphaFoldDB" id="A0AAJ6K4V4"/>
<accession>A0AAJ6K4V4</accession>
<proteinExistence type="predicted"/>
<dbReference type="EMBL" id="CP123373">
    <property type="protein sequence ID" value="WHT95983.1"/>
    <property type="molecule type" value="Genomic_DNA"/>
</dbReference>
<reference evidence="2" key="1">
    <citation type="submission" date="2023-04" db="EMBL/GenBank/DDBJ databases">
        <title>Co-integrate Col3M blaNDM-1-harbouring plasmids in clinical Providencia rettgeri isolates from Argentina.</title>
        <authorList>
            <person name="de Belder D."/>
            <person name="Martino F."/>
            <person name="Tijet N."/>
            <person name="Melano R.G."/>
            <person name="Faccone D."/>
            <person name="de Mendieta J.M."/>
            <person name="Rapoport M."/>
            <person name="Albornoz E."/>
            <person name="Petroni A."/>
            <person name="Tuduri E."/>
            <person name="Derdoy L."/>
            <person name="Cogut S."/>
            <person name="Errecalde L."/>
            <person name="Pasteran F."/>
            <person name="Corso A."/>
            <person name="Gomez S.A."/>
        </authorList>
    </citation>
    <scope>NUCLEOTIDE SEQUENCE</scope>
    <source>
        <strain evidence="2">PreM15628</strain>
        <plasmid evidence="2">p15628A_320</plasmid>
    </source>
</reference>